<dbReference type="Pfam" id="PF02311">
    <property type="entry name" value="AraC_binding"/>
    <property type="match status" value="1"/>
</dbReference>
<dbReference type="PRINTS" id="PR00032">
    <property type="entry name" value="HTHARAC"/>
</dbReference>
<keyword evidence="6" id="KW-1185">Reference proteome</keyword>
<feature type="domain" description="HTH araC/xylS-type" evidence="4">
    <location>
        <begin position="200"/>
        <end position="302"/>
    </location>
</feature>
<dbReference type="Proteomes" id="UP001449657">
    <property type="component" value="Chromosome"/>
</dbReference>
<protein>
    <submittedName>
        <fullName evidence="5">AraC family transcriptional regulator</fullName>
    </submittedName>
</protein>
<evidence type="ECO:0000313" key="6">
    <source>
        <dbReference type="Proteomes" id="UP001449657"/>
    </source>
</evidence>
<accession>A0ABZ2Z8S4</accession>
<dbReference type="InterPro" id="IPR037923">
    <property type="entry name" value="HTH-like"/>
</dbReference>
<dbReference type="PANTHER" id="PTHR43280">
    <property type="entry name" value="ARAC-FAMILY TRANSCRIPTIONAL REGULATOR"/>
    <property type="match status" value="1"/>
</dbReference>
<proteinExistence type="predicted"/>
<dbReference type="SUPFAM" id="SSF46689">
    <property type="entry name" value="Homeodomain-like"/>
    <property type="match status" value="2"/>
</dbReference>
<keyword evidence="2" id="KW-0238">DNA-binding</keyword>
<dbReference type="PROSITE" id="PS01124">
    <property type="entry name" value="HTH_ARAC_FAMILY_2"/>
    <property type="match status" value="1"/>
</dbReference>
<name>A0ABZ2Z8S4_9BACT</name>
<evidence type="ECO:0000256" key="3">
    <source>
        <dbReference type="ARBA" id="ARBA00023163"/>
    </source>
</evidence>
<dbReference type="Gene3D" id="2.60.120.280">
    <property type="entry name" value="Regulatory protein AraC"/>
    <property type="match status" value="1"/>
</dbReference>
<dbReference type="InterPro" id="IPR020449">
    <property type="entry name" value="Tscrpt_reg_AraC-type_HTH"/>
</dbReference>
<dbReference type="EMBL" id="CP150096">
    <property type="protein sequence ID" value="WZN48639.1"/>
    <property type="molecule type" value="Genomic_DNA"/>
</dbReference>
<gene>
    <name evidence="5" type="ORF">WJU22_10680</name>
</gene>
<evidence type="ECO:0000256" key="1">
    <source>
        <dbReference type="ARBA" id="ARBA00023015"/>
    </source>
</evidence>
<dbReference type="PANTHER" id="PTHR43280:SF30">
    <property type="entry name" value="MMSAB OPERON REGULATORY PROTEIN"/>
    <property type="match status" value="1"/>
</dbReference>
<sequence>MDNLTTSLNYTTYEEKDGFDGQQSIVIPRKILEEQCARNELTAGLYITDMGYYPKARYHHRVRPEGVDQHILIYCVDGRGSARFNRQTFTIGAGDFFVIPRKTAHTYRADEDDPWTIYWVHFVGSASDAVARTLEHKTASLKGTVPWLDQRIALFGSIYRQLESGYDLDNILYANLCFGQFLASLLFPERFTPDTTGDSREIVATATRQMKLQIGGQLTLQQLAEEANLSVSHFVHQFKKKTGYTPIEYFNNLKVQKACELLLYSDMRIKEVAASVGMSDPYYFSRFFTRLMGISPNQYRQQRGG</sequence>
<evidence type="ECO:0000313" key="5">
    <source>
        <dbReference type="EMBL" id="WZN48639.1"/>
    </source>
</evidence>
<dbReference type="InterPro" id="IPR009057">
    <property type="entry name" value="Homeodomain-like_sf"/>
</dbReference>
<dbReference type="SUPFAM" id="SSF51215">
    <property type="entry name" value="Regulatory protein AraC"/>
    <property type="match status" value="1"/>
</dbReference>
<keyword evidence="3" id="KW-0804">Transcription</keyword>
<evidence type="ECO:0000256" key="2">
    <source>
        <dbReference type="ARBA" id="ARBA00023125"/>
    </source>
</evidence>
<evidence type="ECO:0000259" key="4">
    <source>
        <dbReference type="PROSITE" id="PS01124"/>
    </source>
</evidence>
<dbReference type="PROSITE" id="PS00041">
    <property type="entry name" value="HTH_ARAC_FAMILY_1"/>
    <property type="match status" value="1"/>
</dbReference>
<keyword evidence="1" id="KW-0805">Transcription regulation</keyword>
<dbReference type="InterPro" id="IPR003313">
    <property type="entry name" value="AraC-bd"/>
</dbReference>
<dbReference type="InterPro" id="IPR018060">
    <property type="entry name" value="HTH_AraC"/>
</dbReference>
<dbReference type="Gene3D" id="1.10.10.60">
    <property type="entry name" value="Homeodomain-like"/>
    <property type="match status" value="2"/>
</dbReference>
<dbReference type="SMART" id="SM00342">
    <property type="entry name" value="HTH_ARAC"/>
    <property type="match status" value="1"/>
</dbReference>
<dbReference type="RefSeq" id="WP_341843227.1">
    <property type="nucleotide sequence ID" value="NZ_CP149792.1"/>
</dbReference>
<organism evidence="5 6">
    <name type="scientific">Chitinophaga caseinilytica</name>
    <dbReference type="NCBI Taxonomy" id="2267521"/>
    <lineage>
        <taxon>Bacteria</taxon>
        <taxon>Pseudomonadati</taxon>
        <taxon>Bacteroidota</taxon>
        <taxon>Chitinophagia</taxon>
        <taxon>Chitinophagales</taxon>
        <taxon>Chitinophagaceae</taxon>
        <taxon>Chitinophaga</taxon>
    </lineage>
</organism>
<reference evidence="5 6" key="1">
    <citation type="submission" date="2024-03" db="EMBL/GenBank/DDBJ databases">
        <title>Chitinophaga caseinilytica sp. nov., a casein hydrolysing bacterium isolated from forest soil.</title>
        <authorList>
            <person name="Lee D.S."/>
            <person name="Han D.M."/>
            <person name="Baek J.H."/>
            <person name="Choi D.G."/>
            <person name="Jeon J.H."/>
            <person name="Jeon C.O."/>
        </authorList>
    </citation>
    <scope>NUCLEOTIDE SEQUENCE [LARGE SCALE GENOMIC DNA]</scope>
    <source>
        <strain evidence="5 6">KACC 19118</strain>
    </source>
</reference>
<dbReference type="Pfam" id="PF12833">
    <property type="entry name" value="HTH_18"/>
    <property type="match status" value="1"/>
</dbReference>
<dbReference type="CDD" id="cd06986">
    <property type="entry name" value="cupin_MmsR-like_N"/>
    <property type="match status" value="1"/>
</dbReference>
<dbReference type="InterPro" id="IPR018062">
    <property type="entry name" value="HTH_AraC-typ_CS"/>
</dbReference>